<sequence>MEYNHGVCITTPRHEMTPLERMMEDFEKKCKKYHSDRDALDAAKKAAKRGDGVKPSKAIEKNLSNKSRELNRLLKQLAAERLLTLTQVSVQDDLAKYREALKPSENSTRKDRSIFRQAMGIEAHHPTKVLAKFMEKDGRHAPQPKSRFTAHHIVQGKGRTRFAAEARIDLHFHGIRINDPDNGVWMPREVADKGHPVMKHASAHTEIHTYNYEHWVYDRTRNIDNEKAFRDKLLAIRALLRDGQQPDYVTQPPREEVFKP</sequence>
<dbReference type="Pfam" id="PF14412">
    <property type="entry name" value="AHH"/>
    <property type="match status" value="1"/>
</dbReference>
<dbReference type="EMBL" id="FWPT01000001">
    <property type="protein sequence ID" value="SMA32931.1"/>
    <property type="molecule type" value="Genomic_DNA"/>
</dbReference>
<gene>
    <name evidence="1" type="ORF">EHSB41UT_00209</name>
</gene>
<dbReference type="OrthoDB" id="6192562at2"/>
<organism evidence="1 2">
    <name type="scientific">Parendozoicomonas haliclonae</name>
    <dbReference type="NCBI Taxonomy" id="1960125"/>
    <lineage>
        <taxon>Bacteria</taxon>
        <taxon>Pseudomonadati</taxon>
        <taxon>Pseudomonadota</taxon>
        <taxon>Gammaproteobacteria</taxon>
        <taxon>Oceanospirillales</taxon>
        <taxon>Endozoicomonadaceae</taxon>
        <taxon>Parendozoicomonas</taxon>
    </lineage>
</organism>
<evidence type="ECO:0000313" key="2">
    <source>
        <dbReference type="Proteomes" id="UP000196573"/>
    </source>
</evidence>
<protein>
    <submittedName>
        <fullName evidence="1">Uncharacterized protein</fullName>
    </submittedName>
</protein>
<reference evidence="1 2" key="1">
    <citation type="submission" date="2017-03" db="EMBL/GenBank/DDBJ databases">
        <authorList>
            <person name="Afonso C.L."/>
            <person name="Miller P.J."/>
            <person name="Scott M.A."/>
            <person name="Spackman E."/>
            <person name="Goraichik I."/>
            <person name="Dimitrov K.M."/>
            <person name="Suarez D.L."/>
            <person name="Swayne D.E."/>
        </authorList>
    </citation>
    <scope>NUCLEOTIDE SEQUENCE [LARGE SCALE GENOMIC DNA]</scope>
    <source>
        <strain evidence="1">SB41UT1</strain>
    </source>
</reference>
<accession>A0A1X7AEE4</accession>
<dbReference type="AlphaFoldDB" id="A0A1X7AEE4"/>
<keyword evidence="2" id="KW-1185">Reference proteome</keyword>
<dbReference type="InterPro" id="IPR032871">
    <property type="entry name" value="AHH_dom_containing"/>
</dbReference>
<name>A0A1X7AEE4_9GAMM</name>
<dbReference type="Proteomes" id="UP000196573">
    <property type="component" value="Unassembled WGS sequence"/>
</dbReference>
<evidence type="ECO:0000313" key="1">
    <source>
        <dbReference type="EMBL" id="SMA32931.1"/>
    </source>
</evidence>
<proteinExistence type="predicted"/>
<dbReference type="RefSeq" id="WP_087106034.1">
    <property type="nucleotide sequence ID" value="NZ_CBCSCN010000019.1"/>
</dbReference>